<dbReference type="InterPro" id="IPR021796">
    <property type="entry name" value="Tll0287-like_dom"/>
</dbReference>
<dbReference type="RefSeq" id="WP_015751382.1">
    <property type="nucleotide sequence ID" value="NC_013223.1"/>
</dbReference>
<feature type="transmembrane region" description="Helical" evidence="1">
    <location>
        <begin position="223"/>
        <end position="245"/>
    </location>
</feature>
<dbReference type="PROSITE" id="PS50885">
    <property type="entry name" value="HAMP"/>
    <property type="match status" value="1"/>
</dbReference>
<keyword evidence="4" id="KW-1185">Reference proteome</keyword>
<name>C8X1C9_DESRD</name>
<dbReference type="STRING" id="485915.Dret_0935"/>
<feature type="domain" description="HAMP" evidence="2">
    <location>
        <begin position="248"/>
        <end position="302"/>
    </location>
</feature>
<dbReference type="GO" id="GO:0007165">
    <property type="term" value="P:signal transduction"/>
    <property type="evidence" value="ECO:0007669"/>
    <property type="project" value="InterPro"/>
</dbReference>
<organism evidence="3 4">
    <name type="scientific">Desulfohalobium retbaense (strain ATCC 49708 / DSM 5692 / JCM 16813 / HR100)</name>
    <dbReference type="NCBI Taxonomy" id="485915"/>
    <lineage>
        <taxon>Bacteria</taxon>
        <taxon>Pseudomonadati</taxon>
        <taxon>Thermodesulfobacteriota</taxon>
        <taxon>Desulfovibrionia</taxon>
        <taxon>Desulfovibrionales</taxon>
        <taxon>Desulfohalobiaceae</taxon>
        <taxon>Desulfohalobium</taxon>
    </lineage>
</organism>
<reference evidence="4" key="1">
    <citation type="submission" date="2009-09" db="EMBL/GenBank/DDBJ databases">
        <title>The complete chromosome of Desulfohalobium retbaense DSM 5692.</title>
        <authorList>
            <consortium name="US DOE Joint Genome Institute (JGI-PGF)"/>
            <person name="Lucas S."/>
            <person name="Copeland A."/>
            <person name="Lapidus A."/>
            <person name="Glavina del Rio T."/>
            <person name="Dalin E."/>
            <person name="Tice H."/>
            <person name="Bruce D."/>
            <person name="Goodwin L."/>
            <person name="Pitluck S."/>
            <person name="Kyrpides N."/>
            <person name="Mavromatis K."/>
            <person name="Ivanova N."/>
            <person name="Mikhailova N."/>
            <person name="Munk A.C."/>
            <person name="Brettin T."/>
            <person name="Detter J.C."/>
            <person name="Han C."/>
            <person name="Tapia R."/>
            <person name="Larimer F."/>
            <person name="Land M."/>
            <person name="Hauser L."/>
            <person name="Markowitz V."/>
            <person name="Cheng J.-F."/>
            <person name="Hugenholtz P."/>
            <person name="Woyke T."/>
            <person name="Wu D."/>
            <person name="Spring S."/>
            <person name="Klenk H.-P."/>
            <person name="Eisen J.A."/>
        </authorList>
    </citation>
    <scope>NUCLEOTIDE SEQUENCE [LARGE SCALE GENOMIC DNA]</scope>
    <source>
        <strain evidence="4">DSM 5692</strain>
    </source>
</reference>
<gene>
    <name evidence="3" type="ordered locus">Dret_0935</name>
</gene>
<dbReference type="EMBL" id="CP001734">
    <property type="protein sequence ID" value="ACV68226.1"/>
    <property type="molecule type" value="Genomic_DNA"/>
</dbReference>
<dbReference type="InterPro" id="IPR003660">
    <property type="entry name" value="HAMP_dom"/>
</dbReference>
<dbReference type="KEGG" id="drt:Dret_0935"/>
<dbReference type="GO" id="GO:0016020">
    <property type="term" value="C:membrane"/>
    <property type="evidence" value="ECO:0007669"/>
    <property type="project" value="InterPro"/>
</dbReference>
<keyword evidence="1" id="KW-0472">Membrane</keyword>
<keyword evidence="1" id="KW-1133">Transmembrane helix</keyword>
<dbReference type="OrthoDB" id="5391541at2"/>
<dbReference type="Proteomes" id="UP000001052">
    <property type="component" value="Chromosome"/>
</dbReference>
<evidence type="ECO:0000313" key="3">
    <source>
        <dbReference type="EMBL" id="ACV68226.1"/>
    </source>
</evidence>
<dbReference type="HOGENOM" id="CLU_039155_0_0_7"/>
<proteinExistence type="predicted"/>
<sequence>MRWKDLHPKTIQVQLMLIVGSLIFIFGLMLALVGHQSMRQQALLEARDKAQIILDRNLATHTYFSKKLKTSLFASSQAFRDNEYFDPTWMSSTYAIRHIEKYFRQINNEGYIYSEEALNPKNPENTADAISREFLEDLRDHNDLKRRSLIRWIDGEPYLEVMRRGEIFEEKCLRCHGSPKNVPNGVLVLYGDKAGNNKTPGDVASVLSVRVPLSDAFDHADRLAGGVFACLVLLTIVINLIVYYLTQKFVFSPLNTIRKKAARLASGDYINGESIPLPKGEELQCLTLSFNSMMNTIQNHIYKLENIVSVRTQRLQKANQELHEEVEHRKAIERELIREKFELEYAAEKIEVLSGLLPICAQCKKIRDDQGYWSQIELYISKYSQAEFTHSICPECAEKLYPEYYEKSSS</sequence>
<dbReference type="Gene3D" id="6.10.340.10">
    <property type="match status" value="1"/>
</dbReference>
<protein>
    <submittedName>
        <fullName evidence="3">Sensor with HAMP domain</fullName>
    </submittedName>
</protein>
<dbReference type="eggNOG" id="COG3850">
    <property type="taxonomic scope" value="Bacteria"/>
</dbReference>
<evidence type="ECO:0000313" key="4">
    <source>
        <dbReference type="Proteomes" id="UP000001052"/>
    </source>
</evidence>
<evidence type="ECO:0000256" key="1">
    <source>
        <dbReference type="SAM" id="Phobius"/>
    </source>
</evidence>
<feature type="transmembrane region" description="Helical" evidence="1">
    <location>
        <begin position="12"/>
        <end position="33"/>
    </location>
</feature>
<evidence type="ECO:0000259" key="2">
    <source>
        <dbReference type="PROSITE" id="PS50885"/>
    </source>
</evidence>
<dbReference type="Pfam" id="PF11845">
    <property type="entry name" value="Tll0287-like"/>
    <property type="match status" value="1"/>
</dbReference>
<keyword evidence="1" id="KW-0812">Transmembrane</keyword>
<dbReference type="AlphaFoldDB" id="C8X1C9"/>
<accession>C8X1C9</accession>
<reference evidence="3 4" key="2">
    <citation type="journal article" date="2010" name="Stand. Genomic Sci.">
        <title>Complete genome sequence of Desulfohalobium retbaense type strain (HR(100)).</title>
        <authorList>
            <person name="Spring S."/>
            <person name="Nolan M."/>
            <person name="Lapidus A."/>
            <person name="Glavina Del Rio T."/>
            <person name="Copeland A."/>
            <person name="Tice H."/>
            <person name="Cheng J.F."/>
            <person name="Lucas S."/>
            <person name="Land M."/>
            <person name="Chen F."/>
            <person name="Bruce D."/>
            <person name="Goodwin L."/>
            <person name="Pitluck S."/>
            <person name="Ivanova N."/>
            <person name="Mavromatis K."/>
            <person name="Mikhailova N."/>
            <person name="Pati A."/>
            <person name="Chen A."/>
            <person name="Palaniappan K."/>
            <person name="Hauser L."/>
            <person name="Chang Y.J."/>
            <person name="Jeffries C.D."/>
            <person name="Munk C."/>
            <person name="Kiss H."/>
            <person name="Chain P."/>
            <person name="Han C."/>
            <person name="Brettin T."/>
            <person name="Detter J.C."/>
            <person name="Schuler E."/>
            <person name="Goker M."/>
            <person name="Rohde M."/>
            <person name="Bristow J."/>
            <person name="Eisen J.A."/>
            <person name="Markowitz V."/>
            <person name="Hugenholtz P."/>
            <person name="Kyrpides N.C."/>
            <person name="Klenk H.P."/>
        </authorList>
    </citation>
    <scope>NUCLEOTIDE SEQUENCE [LARGE SCALE GENOMIC DNA]</scope>
    <source>
        <strain evidence="3 4">DSM 5692</strain>
    </source>
</reference>